<keyword evidence="2" id="KW-1185">Reference proteome</keyword>
<dbReference type="Proteomes" id="UP001055879">
    <property type="component" value="Linkage Group LG05"/>
</dbReference>
<evidence type="ECO:0000313" key="2">
    <source>
        <dbReference type="Proteomes" id="UP001055879"/>
    </source>
</evidence>
<accession>A0ACB9C5I7</accession>
<name>A0ACB9C5I7_ARCLA</name>
<gene>
    <name evidence="1" type="ORF">L6452_18248</name>
</gene>
<organism evidence="1 2">
    <name type="scientific">Arctium lappa</name>
    <name type="common">Greater burdock</name>
    <name type="synonym">Lappa major</name>
    <dbReference type="NCBI Taxonomy" id="4217"/>
    <lineage>
        <taxon>Eukaryota</taxon>
        <taxon>Viridiplantae</taxon>
        <taxon>Streptophyta</taxon>
        <taxon>Embryophyta</taxon>
        <taxon>Tracheophyta</taxon>
        <taxon>Spermatophyta</taxon>
        <taxon>Magnoliopsida</taxon>
        <taxon>eudicotyledons</taxon>
        <taxon>Gunneridae</taxon>
        <taxon>Pentapetalae</taxon>
        <taxon>asterids</taxon>
        <taxon>campanulids</taxon>
        <taxon>Asterales</taxon>
        <taxon>Asteraceae</taxon>
        <taxon>Carduoideae</taxon>
        <taxon>Cardueae</taxon>
        <taxon>Arctiinae</taxon>
        <taxon>Arctium</taxon>
    </lineage>
</organism>
<reference evidence="1 2" key="2">
    <citation type="journal article" date="2022" name="Mol. Ecol. Resour.">
        <title>The genomes of chicory, endive, great burdock and yacon provide insights into Asteraceae paleo-polyploidization history and plant inulin production.</title>
        <authorList>
            <person name="Fan W."/>
            <person name="Wang S."/>
            <person name="Wang H."/>
            <person name="Wang A."/>
            <person name="Jiang F."/>
            <person name="Liu H."/>
            <person name="Zhao H."/>
            <person name="Xu D."/>
            <person name="Zhang Y."/>
        </authorList>
    </citation>
    <scope>NUCLEOTIDE SEQUENCE [LARGE SCALE GENOMIC DNA]</scope>
    <source>
        <strain evidence="2">cv. Niubang</strain>
    </source>
</reference>
<comment type="caution">
    <text evidence="1">The sequence shown here is derived from an EMBL/GenBank/DDBJ whole genome shotgun (WGS) entry which is preliminary data.</text>
</comment>
<evidence type="ECO:0000313" key="1">
    <source>
        <dbReference type="EMBL" id="KAI3729587.1"/>
    </source>
</evidence>
<sequence>MSMFSGEGNFVDLLAFVSQFLDHYSVVPELLEYALASRRRMESRAKWLLFLKVTSESLKWMYGPTTMVLSIFHFCIVKKNTKELEEEEGRRQTLV</sequence>
<reference evidence="2" key="1">
    <citation type="journal article" date="2022" name="Mol. Ecol. Resour.">
        <title>The genomes of chicory, endive, great burdock and yacon provide insights into Asteraceae palaeo-polyploidization history and plant inulin production.</title>
        <authorList>
            <person name="Fan W."/>
            <person name="Wang S."/>
            <person name="Wang H."/>
            <person name="Wang A."/>
            <person name="Jiang F."/>
            <person name="Liu H."/>
            <person name="Zhao H."/>
            <person name="Xu D."/>
            <person name="Zhang Y."/>
        </authorList>
    </citation>
    <scope>NUCLEOTIDE SEQUENCE [LARGE SCALE GENOMIC DNA]</scope>
    <source>
        <strain evidence="2">cv. Niubang</strain>
    </source>
</reference>
<protein>
    <submittedName>
        <fullName evidence="1">Uncharacterized protein</fullName>
    </submittedName>
</protein>
<dbReference type="EMBL" id="CM042051">
    <property type="protein sequence ID" value="KAI3729587.1"/>
    <property type="molecule type" value="Genomic_DNA"/>
</dbReference>
<proteinExistence type="predicted"/>